<dbReference type="InterPro" id="IPR046521">
    <property type="entry name" value="DUF6698"/>
</dbReference>
<keyword evidence="4" id="KW-1185">Reference proteome</keyword>
<gene>
    <name evidence="3" type="ORF">M408DRAFT_329364</name>
    <name evidence="2" type="ORF">M408DRAFT_334305</name>
</gene>
<evidence type="ECO:0000313" key="2">
    <source>
        <dbReference type="EMBL" id="KIM19698.1"/>
    </source>
</evidence>
<reference evidence="4" key="2">
    <citation type="submission" date="2015-01" db="EMBL/GenBank/DDBJ databases">
        <title>Evolutionary Origins and Diversification of the Mycorrhizal Mutualists.</title>
        <authorList>
            <consortium name="DOE Joint Genome Institute"/>
            <consortium name="Mycorrhizal Genomics Consortium"/>
            <person name="Kohler A."/>
            <person name="Kuo A."/>
            <person name="Nagy L.G."/>
            <person name="Floudas D."/>
            <person name="Copeland A."/>
            <person name="Barry K.W."/>
            <person name="Cichocki N."/>
            <person name="Veneault-Fourrey C."/>
            <person name="LaButti K."/>
            <person name="Lindquist E.A."/>
            <person name="Lipzen A."/>
            <person name="Lundell T."/>
            <person name="Morin E."/>
            <person name="Murat C."/>
            <person name="Riley R."/>
            <person name="Ohm R."/>
            <person name="Sun H."/>
            <person name="Tunlid A."/>
            <person name="Henrissat B."/>
            <person name="Grigoriev I.V."/>
            <person name="Hibbett D.S."/>
            <person name="Martin F."/>
        </authorList>
    </citation>
    <scope>NUCLEOTIDE SEQUENCE [LARGE SCALE GENOMIC DNA]</scope>
    <source>
        <strain evidence="4">MAFF 305830</strain>
    </source>
</reference>
<feature type="region of interest" description="Disordered" evidence="1">
    <location>
        <begin position="506"/>
        <end position="564"/>
    </location>
</feature>
<dbReference type="Pfam" id="PF20414">
    <property type="entry name" value="DUF6698"/>
    <property type="match status" value="1"/>
</dbReference>
<dbReference type="STRING" id="933852.A0A0C3B926"/>
<feature type="compositionally biased region" description="Basic and acidic residues" evidence="1">
    <location>
        <begin position="94"/>
        <end position="105"/>
    </location>
</feature>
<evidence type="ECO:0000313" key="4">
    <source>
        <dbReference type="Proteomes" id="UP000054097"/>
    </source>
</evidence>
<feature type="compositionally biased region" description="Basic and acidic residues" evidence="1">
    <location>
        <begin position="1"/>
        <end position="23"/>
    </location>
</feature>
<evidence type="ECO:0000313" key="3">
    <source>
        <dbReference type="EMBL" id="KIM28589.1"/>
    </source>
</evidence>
<feature type="compositionally biased region" description="Basic and acidic residues" evidence="1">
    <location>
        <begin position="46"/>
        <end position="60"/>
    </location>
</feature>
<reference evidence="3" key="3">
    <citation type="submission" date="2015-02" db="EMBL/GenBank/DDBJ databases">
        <title>Evolutionary Origins and Diversification of the Mycorrhizal Mutualists.</title>
        <authorList>
            <consortium name="DOE Joint Genome Institute"/>
            <consortium name="Mycorrhizal Genomics Consortium"/>
            <person name="Kohler A."/>
            <person name="Kuo A."/>
            <person name="Nagy L.G."/>
            <person name="Floudas D."/>
            <person name="Copeland A."/>
            <person name="Barry K.W."/>
            <person name="Cichocki N."/>
            <person name="Veneault-Fourrey C."/>
            <person name="LaButti K."/>
            <person name="Lindquist E.A."/>
            <person name="Lipzen A."/>
            <person name="Lundell T."/>
            <person name="Morin E."/>
            <person name="Murat C."/>
            <person name="Riley R."/>
            <person name="Ohm R."/>
            <person name="Sun H."/>
            <person name="Tunlid A."/>
            <person name="Henrissat B."/>
            <person name="Grigoriev I.V."/>
            <person name="Hibbett D.S."/>
            <person name="Martin F."/>
        </authorList>
    </citation>
    <scope>NUCLEOTIDE SEQUENCE</scope>
    <source>
        <strain evidence="3">MAFF 305830</strain>
    </source>
</reference>
<dbReference type="OrthoDB" id="3220614at2759"/>
<dbReference type="HOGENOM" id="CLU_483259_0_0_1"/>
<reference evidence="3 4" key="1">
    <citation type="submission" date="2014-04" db="EMBL/GenBank/DDBJ databases">
        <authorList>
            <consortium name="DOE Joint Genome Institute"/>
            <person name="Kuo A."/>
            <person name="Zuccaro A."/>
            <person name="Kohler A."/>
            <person name="Nagy L.G."/>
            <person name="Floudas D."/>
            <person name="Copeland A."/>
            <person name="Barry K.W."/>
            <person name="Cichocki N."/>
            <person name="Veneault-Fourrey C."/>
            <person name="LaButti K."/>
            <person name="Lindquist E.A."/>
            <person name="Lipzen A."/>
            <person name="Lundell T."/>
            <person name="Morin E."/>
            <person name="Murat C."/>
            <person name="Sun H."/>
            <person name="Tunlid A."/>
            <person name="Henrissat B."/>
            <person name="Grigoriev I.V."/>
            <person name="Hibbett D.S."/>
            <person name="Martin F."/>
            <person name="Nordberg H.P."/>
            <person name="Cantor M.N."/>
            <person name="Hua S.X."/>
        </authorList>
    </citation>
    <scope>NUCLEOTIDE SEQUENCE [LARGE SCALE GENOMIC DNA]</scope>
    <source>
        <strain evidence="3 4">MAFF 305830</strain>
    </source>
</reference>
<organism evidence="3 4">
    <name type="scientific">Serendipita vermifera MAFF 305830</name>
    <dbReference type="NCBI Taxonomy" id="933852"/>
    <lineage>
        <taxon>Eukaryota</taxon>
        <taxon>Fungi</taxon>
        <taxon>Dikarya</taxon>
        <taxon>Basidiomycota</taxon>
        <taxon>Agaricomycotina</taxon>
        <taxon>Agaricomycetes</taxon>
        <taxon>Sebacinales</taxon>
        <taxon>Serendipitaceae</taxon>
        <taxon>Serendipita</taxon>
    </lineage>
</organism>
<feature type="compositionally biased region" description="Polar residues" evidence="1">
    <location>
        <begin position="28"/>
        <end position="44"/>
    </location>
</feature>
<accession>A0A0C3B926</accession>
<dbReference type="AlphaFoldDB" id="A0A0C3B926"/>
<dbReference type="EMBL" id="KN824570">
    <property type="protein sequence ID" value="KIM19698.1"/>
    <property type="molecule type" value="Genomic_DNA"/>
</dbReference>
<evidence type="ECO:0000256" key="1">
    <source>
        <dbReference type="SAM" id="MobiDB-lite"/>
    </source>
</evidence>
<feature type="compositionally biased region" description="Low complexity" evidence="1">
    <location>
        <begin position="513"/>
        <end position="535"/>
    </location>
</feature>
<feature type="compositionally biased region" description="Acidic residues" evidence="1">
    <location>
        <begin position="552"/>
        <end position="564"/>
    </location>
</feature>
<feature type="compositionally biased region" description="Basic residues" evidence="1">
    <location>
        <begin position="70"/>
        <end position="80"/>
    </location>
</feature>
<dbReference type="EMBL" id="KN824292">
    <property type="protein sequence ID" value="KIM28589.1"/>
    <property type="molecule type" value="Genomic_DNA"/>
</dbReference>
<name>A0A0C3B926_SERVB</name>
<protein>
    <submittedName>
        <fullName evidence="3">Uncharacterized protein</fullName>
    </submittedName>
</protein>
<dbReference type="Proteomes" id="UP000054097">
    <property type="component" value="Unassembled WGS sequence"/>
</dbReference>
<sequence length="564" mass="62902">MSLVKKAVDRHQATQAAQKERNRAGTGPSLQNIHSESNGGSTPDESPARLDFLEHSDRSSRTPRRGAQSSRHHPSNHPRRNFQQDDENDVVIPSRDRDSGEREGRTSALRPAPERAASGNESEDPISFIPPVPHQRNSKRPRIPSPISNPDDDADQESPPPKKLVLREDAGDELEDVEFNWVMFGRKYVRIIDLFEPVKEVLTIGYQNYLSRTLTINVSLNRDGEPDEEAMEKERERQLNLLTIYRRLMGYTPRLHGIFRSSIVGGNTDPFQEIASNIEKGSMGTRGTDINHIVNRIWTWIPGNAQTVQPKTSRGFRSPITARLLMPSSEPYSDSRYEAYRTHTASLTGKSVPRFCHDPHPSNPNENTNLFFGRYLRLAAVEILIGPSAVDISPNSMGLKAKSAKGTKKGNAQRLGIHAMTLPLLSYIATLVYFALTDMATWENDPISFPLQKFYYKTIKTLEAAPRTFTEGLLDRWTKFLWPNTPSRDDDDELGDDWAAILGSSAGDYNQEASAPSDTSRPPSRASSRLSAWSRNGPTDDDEGAIEAVGTGDDEQAAEDAQEA</sequence>
<proteinExistence type="predicted"/>
<feature type="region of interest" description="Disordered" evidence="1">
    <location>
        <begin position="1"/>
        <end position="163"/>
    </location>
</feature>